<reference evidence="2 3" key="2">
    <citation type="submission" date="2010-03" db="EMBL/GenBank/DDBJ databases">
        <authorList>
            <person name="Pajon A."/>
        </authorList>
    </citation>
    <scope>NUCLEOTIDE SEQUENCE [LARGE SCALE GENOMIC DNA]</scope>
    <source>
        <strain evidence="2 3">70/3</strain>
    </source>
</reference>
<dbReference type="InterPro" id="IPR024437">
    <property type="entry name" value="DUF3825"/>
</dbReference>
<dbReference type="HOGENOM" id="CLU_532908_0_0_9"/>
<gene>
    <name evidence="2" type="ORF">EUS_18630</name>
</gene>
<dbReference type="EMBL" id="FP929044">
    <property type="protein sequence ID" value="CBK96927.1"/>
    <property type="molecule type" value="Genomic_DNA"/>
</dbReference>
<dbReference type="BioCyc" id="ESIR657319:G136K-1580-MONOMER"/>
<sequence>MTNNYKLTSIEKVLKEVLADGNYHDVAEITNTLRAKGLHCGEVFNMKPGIYLRNFYSDICEFQYMYKVPGAAPALVVRLKNATDTSSSDIKEPVGNLNASTDSTEKRAINMSKPLFSIENNNDYIRRNFTDKQYRPVDENEYQSDNVVESLMNDAFLYPDHIENLVKMTGEKWDTFTEEQRAQRTEGLHKYPILRTYLNITYAKLKSEGKIIYQKGSDGKSYAAFNTGLTDELDRDIIMLLAANSVPNKQKWVLDCVGVMGIGSEGKKLTEIIGKMPARADYFSDQNDKNKFFDPNTNIQVNTDHMCDKRHIDRLPFEWLKREFPLFFADCDPSIADCSDKIEKFARAMKLDLELFKQFQQKLEMVISTSAKKTLINYRNAILMYYPRLNQLCFLIPLSFVNSNKADAALVVRRTDSGSYRGETILDMYQAYINCRVIAKIGWEWLSIDEIPAPNGGRVTYPSNNTTEMTEESLRMLINKIADDETLPSLTLDQIQKMVSAITNINKKFEN</sequence>
<dbReference type="Pfam" id="PF12873">
    <property type="entry name" value="DUF3825"/>
    <property type="match status" value="1"/>
</dbReference>
<dbReference type="Proteomes" id="UP000008803">
    <property type="component" value="Chromosome"/>
</dbReference>
<accession>D4JV08</accession>
<evidence type="ECO:0000259" key="1">
    <source>
        <dbReference type="Pfam" id="PF12873"/>
    </source>
</evidence>
<evidence type="ECO:0000313" key="2">
    <source>
        <dbReference type="EMBL" id="CBK96927.1"/>
    </source>
</evidence>
<dbReference type="AlphaFoldDB" id="D4JV08"/>
<protein>
    <recommendedName>
        <fullName evidence="1">DUF3825 domain-containing protein</fullName>
    </recommendedName>
</protein>
<feature type="domain" description="DUF3825" evidence="1">
    <location>
        <begin position="170"/>
        <end position="445"/>
    </location>
</feature>
<organism evidence="2 3">
    <name type="scientific">[Eubacterium] siraeum 70/3</name>
    <dbReference type="NCBI Taxonomy" id="657319"/>
    <lineage>
        <taxon>Bacteria</taxon>
        <taxon>Bacillati</taxon>
        <taxon>Bacillota</taxon>
        <taxon>Clostridia</taxon>
        <taxon>Eubacteriales</taxon>
        <taxon>Oscillospiraceae</taxon>
        <taxon>Oscillospiraceae incertae sedis</taxon>
    </lineage>
</organism>
<reference evidence="2 3" key="1">
    <citation type="submission" date="2010-03" db="EMBL/GenBank/DDBJ databases">
        <title>The genome sequence of Eubacterium siraeum 70/3.</title>
        <authorList>
            <consortium name="metaHIT consortium -- http://www.metahit.eu/"/>
            <person name="Pajon A."/>
            <person name="Turner K."/>
            <person name="Parkhill J."/>
            <person name="Duncan S."/>
            <person name="Flint H."/>
        </authorList>
    </citation>
    <scope>NUCLEOTIDE SEQUENCE [LARGE SCALE GENOMIC DNA]</scope>
    <source>
        <strain evidence="2 3">70/3</strain>
    </source>
</reference>
<proteinExistence type="predicted"/>
<name>D4JV08_9FIRM</name>
<dbReference type="PATRIC" id="fig|657319.3.peg.2174"/>
<dbReference type="KEGG" id="esu:EUS_18630"/>
<evidence type="ECO:0000313" key="3">
    <source>
        <dbReference type="Proteomes" id="UP000008803"/>
    </source>
</evidence>